<sequence length="116" mass="13872">MACFPRLEELVVAVNSRSSFDEMLVYFERETAKDLEFAAGLRNLWVELLERTNERQLFITELEGLRPSIMSYKRLEFLRKVQKKNVLKLLELRKMIVETYVQVHKKIDYVSVMRTL</sequence>
<comment type="caution">
    <text evidence="1">The sequence shown here is derived from an EMBL/GenBank/DDBJ whole genome shotgun (WGS) entry which is preliminary data.</text>
</comment>
<name>A0A6L2M2P0_TANCI</name>
<evidence type="ECO:0000313" key="1">
    <source>
        <dbReference type="EMBL" id="GEU68273.1"/>
    </source>
</evidence>
<dbReference type="AlphaFoldDB" id="A0A6L2M2P0"/>
<proteinExistence type="predicted"/>
<organism evidence="1">
    <name type="scientific">Tanacetum cinerariifolium</name>
    <name type="common">Dalmatian daisy</name>
    <name type="synonym">Chrysanthemum cinerariifolium</name>
    <dbReference type="NCBI Taxonomy" id="118510"/>
    <lineage>
        <taxon>Eukaryota</taxon>
        <taxon>Viridiplantae</taxon>
        <taxon>Streptophyta</taxon>
        <taxon>Embryophyta</taxon>
        <taxon>Tracheophyta</taxon>
        <taxon>Spermatophyta</taxon>
        <taxon>Magnoliopsida</taxon>
        <taxon>eudicotyledons</taxon>
        <taxon>Gunneridae</taxon>
        <taxon>Pentapetalae</taxon>
        <taxon>asterids</taxon>
        <taxon>campanulids</taxon>
        <taxon>Asterales</taxon>
        <taxon>Asteraceae</taxon>
        <taxon>Asteroideae</taxon>
        <taxon>Anthemideae</taxon>
        <taxon>Anthemidinae</taxon>
        <taxon>Tanacetum</taxon>
    </lineage>
</organism>
<reference evidence="1" key="1">
    <citation type="journal article" date="2019" name="Sci. Rep.">
        <title>Draft genome of Tanacetum cinerariifolium, the natural source of mosquito coil.</title>
        <authorList>
            <person name="Yamashiro T."/>
            <person name="Shiraishi A."/>
            <person name="Satake H."/>
            <person name="Nakayama K."/>
        </authorList>
    </citation>
    <scope>NUCLEOTIDE SEQUENCE</scope>
</reference>
<dbReference type="EMBL" id="BKCJ010005718">
    <property type="protein sequence ID" value="GEU68273.1"/>
    <property type="molecule type" value="Genomic_DNA"/>
</dbReference>
<accession>A0A6L2M2P0</accession>
<gene>
    <name evidence="1" type="ORF">Tci_040251</name>
</gene>
<protein>
    <submittedName>
        <fullName evidence="1">Uncharacterized protein</fullName>
    </submittedName>
</protein>